<evidence type="ECO:0000313" key="2">
    <source>
        <dbReference type="EMBL" id="OAD02440.1"/>
    </source>
</evidence>
<feature type="transmembrane region" description="Helical" evidence="1">
    <location>
        <begin position="21"/>
        <end position="40"/>
    </location>
</feature>
<name>A0A162QJ00_MUCCL</name>
<keyword evidence="1" id="KW-1133">Transmembrane helix</keyword>
<dbReference type="Proteomes" id="UP000077051">
    <property type="component" value="Unassembled WGS sequence"/>
</dbReference>
<sequence length="261" mass="28891">MSTLLHPSLIRYIQHLSDMRIGNVPFIPALPLTEIIKALLNVHAYRSALGEQHVKQVTWLQGFLVCIVLGSAGSCTVALIRGEPLGVIYNDEFWITYGIVYWLIFSNDFMHSLIRSLFSTFPSVQRLCIGLSGVNRGYSLVKYGFDGVTKSAAGIDTIVGRLLCGTIVGCGAGFWFELFSLGKPEWKLITPKSFLSPSANVKISFWTSVAYLAFSSYLNDDHEAHAMGSLTFALLLVWNHCHISNKSRIADAQRVKQGKAD</sequence>
<organism evidence="2 3">
    <name type="scientific">Mucor lusitanicus CBS 277.49</name>
    <dbReference type="NCBI Taxonomy" id="747725"/>
    <lineage>
        <taxon>Eukaryota</taxon>
        <taxon>Fungi</taxon>
        <taxon>Fungi incertae sedis</taxon>
        <taxon>Mucoromycota</taxon>
        <taxon>Mucoromycotina</taxon>
        <taxon>Mucoromycetes</taxon>
        <taxon>Mucorales</taxon>
        <taxon>Mucorineae</taxon>
        <taxon>Mucoraceae</taxon>
        <taxon>Mucor</taxon>
    </lineage>
</organism>
<dbReference type="EMBL" id="AMYB01000005">
    <property type="protein sequence ID" value="OAD02440.1"/>
    <property type="molecule type" value="Genomic_DNA"/>
</dbReference>
<feature type="transmembrane region" description="Helical" evidence="1">
    <location>
        <begin position="158"/>
        <end position="178"/>
    </location>
</feature>
<evidence type="ECO:0000313" key="3">
    <source>
        <dbReference type="Proteomes" id="UP000077051"/>
    </source>
</evidence>
<comment type="caution">
    <text evidence="2">The sequence shown here is derived from an EMBL/GenBank/DDBJ whole genome shotgun (WGS) entry which is preliminary data.</text>
</comment>
<dbReference type="VEuPathDB" id="FungiDB:MUCCIDRAFT_111822"/>
<dbReference type="OrthoDB" id="206005at2759"/>
<evidence type="ECO:0000256" key="1">
    <source>
        <dbReference type="SAM" id="Phobius"/>
    </source>
</evidence>
<proteinExistence type="predicted"/>
<keyword evidence="1" id="KW-0472">Membrane</keyword>
<feature type="transmembrane region" description="Helical" evidence="1">
    <location>
        <begin position="93"/>
        <end position="114"/>
    </location>
</feature>
<reference evidence="2 3" key="1">
    <citation type="submission" date="2015-06" db="EMBL/GenBank/DDBJ databases">
        <title>Expansion of signal transduction pathways in fungi by whole-genome duplication.</title>
        <authorList>
            <consortium name="DOE Joint Genome Institute"/>
            <person name="Corrochano L.M."/>
            <person name="Kuo A."/>
            <person name="Marcet-Houben M."/>
            <person name="Polaino S."/>
            <person name="Salamov A."/>
            <person name="Villalobos J.M."/>
            <person name="Alvarez M.I."/>
            <person name="Avalos J."/>
            <person name="Benito E.P."/>
            <person name="Benoit I."/>
            <person name="Burger G."/>
            <person name="Camino L.P."/>
            <person name="Canovas D."/>
            <person name="Cerda-Olmedo E."/>
            <person name="Cheng J.-F."/>
            <person name="Dominguez A."/>
            <person name="Elias M."/>
            <person name="Eslava A.P."/>
            <person name="Glaser F."/>
            <person name="Grimwood J."/>
            <person name="Gutierrez G."/>
            <person name="Heitman J."/>
            <person name="Henrissat B."/>
            <person name="Iturriaga E.A."/>
            <person name="Lang B.F."/>
            <person name="Lavin J.L."/>
            <person name="Lee S."/>
            <person name="Li W."/>
            <person name="Lindquist E."/>
            <person name="Lopez-Garcia S."/>
            <person name="Luque E.M."/>
            <person name="Marcos A.T."/>
            <person name="Martin J."/>
            <person name="Mccluskey K."/>
            <person name="Medina H.R."/>
            <person name="Miralles-Duran A."/>
            <person name="Miyazaki A."/>
            <person name="Munoz-Torres E."/>
            <person name="Oguiza J.A."/>
            <person name="Ohm R."/>
            <person name="Olmedo M."/>
            <person name="Orejas M."/>
            <person name="Ortiz-Castellanos L."/>
            <person name="Pisabarro A.G."/>
            <person name="Rodriguez-Romero J."/>
            <person name="Ruiz-Herrera J."/>
            <person name="Ruiz-Vazquez R."/>
            <person name="Sanz C."/>
            <person name="Schackwitz W."/>
            <person name="Schmutz J."/>
            <person name="Shahriari M."/>
            <person name="Shelest E."/>
            <person name="Silva-Franco F."/>
            <person name="Soanes D."/>
            <person name="Syed K."/>
            <person name="Tagua V.G."/>
            <person name="Talbot N.J."/>
            <person name="Thon M."/>
            <person name="De Vries R.P."/>
            <person name="Wiebenga A."/>
            <person name="Yadav J.S."/>
            <person name="Braun E.L."/>
            <person name="Baker S."/>
            <person name="Garre V."/>
            <person name="Horwitz B."/>
            <person name="Torres-Martinez S."/>
            <person name="Idnurm A."/>
            <person name="Herrera-Estrella A."/>
            <person name="Gabaldon T."/>
            <person name="Grigoriev I.V."/>
        </authorList>
    </citation>
    <scope>NUCLEOTIDE SEQUENCE [LARGE SCALE GENOMIC DNA]</scope>
    <source>
        <strain evidence="2 3">CBS 277.49</strain>
    </source>
</reference>
<keyword evidence="1" id="KW-0812">Transmembrane</keyword>
<gene>
    <name evidence="2" type="ORF">MUCCIDRAFT_111822</name>
</gene>
<accession>A0A162QJ00</accession>
<keyword evidence="3" id="KW-1185">Reference proteome</keyword>
<protein>
    <submittedName>
        <fullName evidence="2">Uncharacterized protein</fullName>
    </submittedName>
</protein>
<dbReference type="AlphaFoldDB" id="A0A162QJ00"/>
<feature type="transmembrane region" description="Helical" evidence="1">
    <location>
        <begin position="60"/>
        <end position="81"/>
    </location>
</feature>